<dbReference type="InterPro" id="IPR007642">
    <property type="entry name" value="RNA_pol_Rpb2_2"/>
</dbReference>
<evidence type="ECO:0000256" key="11">
    <source>
        <dbReference type="ARBA" id="ARBA00022833"/>
    </source>
</evidence>
<dbReference type="Gene3D" id="3.90.1100.10">
    <property type="match status" value="2"/>
</dbReference>
<evidence type="ECO:0000256" key="13">
    <source>
        <dbReference type="ARBA" id="ARBA00023242"/>
    </source>
</evidence>
<dbReference type="Gene3D" id="2.40.270.10">
    <property type="entry name" value="DNA-directed RNA polymerase, subunit 2, domain 6"/>
    <property type="match status" value="1"/>
</dbReference>
<evidence type="ECO:0000256" key="1">
    <source>
        <dbReference type="ARBA" id="ARBA00004026"/>
    </source>
</evidence>
<dbReference type="FunFam" id="2.40.270.10:FF:000006">
    <property type="entry name" value="DNA-directed RNA polymerase subunit beta"/>
    <property type="match status" value="1"/>
</dbReference>
<feature type="compositionally biased region" description="Basic and acidic residues" evidence="18">
    <location>
        <begin position="1"/>
        <end position="10"/>
    </location>
</feature>
<feature type="compositionally biased region" description="Low complexity" evidence="18">
    <location>
        <begin position="38"/>
        <end position="48"/>
    </location>
</feature>
<feature type="region of interest" description="Disordered" evidence="18">
    <location>
        <begin position="1"/>
        <end position="48"/>
    </location>
</feature>
<dbReference type="InterPro" id="IPR007644">
    <property type="entry name" value="RNA_pol_bsu_protrusion"/>
</dbReference>
<evidence type="ECO:0000256" key="6">
    <source>
        <dbReference type="ARBA" id="ARBA00022528"/>
    </source>
</evidence>
<dbReference type="GO" id="GO:0003899">
    <property type="term" value="F:DNA-directed RNA polymerase activity"/>
    <property type="evidence" value="ECO:0007669"/>
    <property type="project" value="UniProtKB-EC"/>
</dbReference>
<dbReference type="GO" id="GO:0000428">
    <property type="term" value="C:DNA-directed RNA polymerase complex"/>
    <property type="evidence" value="ECO:0007669"/>
    <property type="project" value="UniProtKB-KW"/>
</dbReference>
<dbReference type="InterPro" id="IPR037033">
    <property type="entry name" value="DNA-dir_RNAP_su2_hyb_sf"/>
</dbReference>
<dbReference type="Pfam" id="PF04567">
    <property type="entry name" value="RNA_pol_Rpb2_5"/>
    <property type="match status" value="1"/>
</dbReference>
<feature type="domain" description="RNA polymerase Rpb2" evidence="23">
    <location>
        <begin position="549"/>
        <end position="612"/>
    </location>
</feature>
<dbReference type="Pfam" id="PF04565">
    <property type="entry name" value="RNA_pol_Rpb2_3"/>
    <property type="match status" value="1"/>
</dbReference>
<dbReference type="GO" id="GO:0003677">
    <property type="term" value="F:DNA binding"/>
    <property type="evidence" value="ECO:0007669"/>
    <property type="project" value="InterPro"/>
</dbReference>
<dbReference type="Pfam" id="PF04566">
    <property type="entry name" value="RNA_pol_Rpb2_4"/>
    <property type="match status" value="1"/>
</dbReference>
<dbReference type="SUPFAM" id="SSF64484">
    <property type="entry name" value="beta and beta-prime subunits of DNA dependent RNA-polymerase"/>
    <property type="match status" value="1"/>
</dbReference>
<comment type="subunit">
    <text evidence="14">In plastids the minimal PEP RNA polymerase catalytic core is composed of four subunits: alpha, beta, beta', and beta''. When a (nuclear-encoded) sigma factor is associated with the core the holoenzyme is formed, which can initiate transcription.</text>
</comment>
<evidence type="ECO:0000256" key="2">
    <source>
        <dbReference type="ARBA" id="ARBA00004123"/>
    </source>
</evidence>
<evidence type="ECO:0000256" key="18">
    <source>
        <dbReference type="SAM" id="MobiDB-lite"/>
    </source>
</evidence>
<proteinExistence type="inferred from homology"/>
<dbReference type="Gene3D" id="3.90.1800.10">
    <property type="entry name" value="RNA polymerase alpha subunit dimerisation domain"/>
    <property type="match status" value="1"/>
</dbReference>
<dbReference type="Pfam" id="PF04563">
    <property type="entry name" value="RNA_pol_Rpb2_1"/>
    <property type="match status" value="1"/>
</dbReference>
<evidence type="ECO:0000259" key="24">
    <source>
        <dbReference type="Pfam" id="PF04566"/>
    </source>
</evidence>
<evidence type="ECO:0000259" key="25">
    <source>
        <dbReference type="Pfam" id="PF04567"/>
    </source>
</evidence>
<evidence type="ECO:0000256" key="7">
    <source>
        <dbReference type="ARBA" id="ARBA00022640"/>
    </source>
</evidence>
<feature type="domain" description="RNA polymerase Rpb2" evidence="21">
    <location>
        <begin position="242"/>
        <end position="452"/>
    </location>
</feature>
<evidence type="ECO:0000259" key="23">
    <source>
        <dbReference type="Pfam" id="PF04565"/>
    </source>
</evidence>
<dbReference type="CDD" id="cd00653">
    <property type="entry name" value="RNA_pol_B_RPB2"/>
    <property type="match status" value="1"/>
</dbReference>
<evidence type="ECO:0000256" key="15">
    <source>
        <dbReference type="ARBA" id="ARBA00048552"/>
    </source>
</evidence>
<evidence type="ECO:0000256" key="9">
    <source>
        <dbReference type="ARBA" id="ARBA00022695"/>
    </source>
</evidence>
<evidence type="ECO:0000256" key="5">
    <source>
        <dbReference type="ARBA" id="ARBA00022478"/>
    </source>
</evidence>
<evidence type="ECO:0000256" key="3">
    <source>
        <dbReference type="ARBA" id="ARBA00004229"/>
    </source>
</evidence>
<evidence type="ECO:0000313" key="27">
    <source>
        <dbReference type="Proteomes" id="UP000612055"/>
    </source>
</evidence>
<feature type="domain" description="RNA polymerase Rpb2" evidence="24">
    <location>
        <begin position="649"/>
        <end position="707"/>
    </location>
</feature>
<dbReference type="GO" id="GO:0006351">
    <property type="term" value="P:DNA-templated transcription"/>
    <property type="evidence" value="ECO:0007669"/>
    <property type="project" value="InterPro"/>
</dbReference>
<feature type="domain" description="RNA polymerase beta subunit protrusion" evidence="22">
    <location>
        <begin position="89"/>
        <end position="502"/>
    </location>
</feature>
<dbReference type="EMBL" id="JAEHOE010000042">
    <property type="protein sequence ID" value="KAG2492789.1"/>
    <property type="molecule type" value="Genomic_DNA"/>
</dbReference>
<keyword evidence="6" id="KW-0150">Chloroplast</keyword>
<dbReference type="InterPro" id="IPR007645">
    <property type="entry name" value="RNA_pol_Rpb2_3"/>
</dbReference>
<dbReference type="GO" id="GO:0009507">
    <property type="term" value="C:chloroplast"/>
    <property type="evidence" value="ECO:0007669"/>
    <property type="project" value="UniProtKB-SubCell"/>
</dbReference>
<comment type="function">
    <text evidence="1 17">DNA-dependent RNA polymerase catalyzes the transcription of DNA into RNA using the four ribonucleoside triphosphates as substrates.</text>
</comment>
<evidence type="ECO:0000256" key="17">
    <source>
        <dbReference type="RuleBase" id="RU363031"/>
    </source>
</evidence>
<dbReference type="PANTHER" id="PTHR20856">
    <property type="entry name" value="DNA-DIRECTED RNA POLYMERASE I SUBUNIT 2"/>
    <property type="match status" value="1"/>
</dbReference>
<dbReference type="FunFam" id="3.90.1100.10:FF:000009">
    <property type="entry name" value="DNA-directed RNA polymerase subunit beta"/>
    <property type="match status" value="1"/>
</dbReference>
<dbReference type="InterPro" id="IPR015712">
    <property type="entry name" value="DNA-dir_RNA_pol_su2"/>
</dbReference>
<comment type="caution">
    <text evidence="26">The sequence shown here is derived from an EMBL/GenBank/DDBJ whole genome shotgun (WGS) entry which is preliminary data.</text>
</comment>
<keyword evidence="27" id="KW-1185">Reference proteome</keyword>
<dbReference type="GO" id="GO:0032549">
    <property type="term" value="F:ribonucleoside binding"/>
    <property type="evidence" value="ECO:0007669"/>
    <property type="project" value="InterPro"/>
</dbReference>
<feature type="domain" description="RNA polymerase Rpb2" evidence="20">
    <location>
        <begin position="1160"/>
        <end position="1250"/>
    </location>
</feature>
<gene>
    <name evidence="26" type="ORF">HYH03_008949</name>
</gene>
<organism evidence="26 27">
    <name type="scientific">Edaphochlamys debaryana</name>
    <dbReference type="NCBI Taxonomy" id="47281"/>
    <lineage>
        <taxon>Eukaryota</taxon>
        <taxon>Viridiplantae</taxon>
        <taxon>Chlorophyta</taxon>
        <taxon>core chlorophytes</taxon>
        <taxon>Chlorophyceae</taxon>
        <taxon>CS clade</taxon>
        <taxon>Chlamydomonadales</taxon>
        <taxon>Chlamydomonadales incertae sedis</taxon>
        <taxon>Edaphochlamys</taxon>
    </lineage>
</organism>
<dbReference type="Pfam" id="PF00562">
    <property type="entry name" value="RNA_pol_Rpb2_6"/>
    <property type="match status" value="1"/>
</dbReference>
<evidence type="ECO:0000256" key="16">
    <source>
        <dbReference type="RuleBase" id="RU000434"/>
    </source>
</evidence>
<evidence type="ECO:0000259" key="20">
    <source>
        <dbReference type="Pfam" id="PF04560"/>
    </source>
</evidence>
<evidence type="ECO:0000259" key="19">
    <source>
        <dbReference type="Pfam" id="PF00562"/>
    </source>
</evidence>
<dbReference type="InterPro" id="IPR007120">
    <property type="entry name" value="DNA-dir_RNAP_su2_dom"/>
</dbReference>
<evidence type="ECO:0000313" key="26">
    <source>
        <dbReference type="EMBL" id="KAG2492789.1"/>
    </source>
</evidence>
<protein>
    <recommendedName>
        <fullName evidence="17">DNA-directed RNA polymerase subunit beta</fullName>
        <ecNumber evidence="17">2.7.7.6</ecNumber>
    </recommendedName>
</protein>
<keyword evidence="8 17" id="KW-0808">Transferase</keyword>
<keyword evidence="7" id="KW-0934">Plastid</keyword>
<feature type="domain" description="RNA polymerase Rpb2" evidence="25">
    <location>
        <begin position="729"/>
        <end position="761"/>
    </location>
</feature>
<dbReference type="InterPro" id="IPR007121">
    <property type="entry name" value="RNA_pol_bsu_CS"/>
</dbReference>
<dbReference type="FunFam" id="3.90.1800.10:FF:000002">
    <property type="entry name" value="DNA-directed RNA polymerase subunit beta"/>
    <property type="match status" value="1"/>
</dbReference>
<evidence type="ECO:0000256" key="4">
    <source>
        <dbReference type="ARBA" id="ARBA00006835"/>
    </source>
</evidence>
<keyword evidence="9 17" id="KW-0548">Nucleotidyltransferase</keyword>
<evidence type="ECO:0000259" key="21">
    <source>
        <dbReference type="Pfam" id="PF04561"/>
    </source>
</evidence>
<keyword evidence="5 17" id="KW-0240">DNA-directed RNA polymerase</keyword>
<dbReference type="GO" id="GO:0046872">
    <property type="term" value="F:metal ion binding"/>
    <property type="evidence" value="ECO:0007669"/>
    <property type="project" value="UniProtKB-KW"/>
</dbReference>
<dbReference type="Proteomes" id="UP000612055">
    <property type="component" value="Unassembled WGS sequence"/>
</dbReference>
<dbReference type="Pfam" id="PF04560">
    <property type="entry name" value="RNA_pol_Rpb2_7"/>
    <property type="match status" value="1"/>
</dbReference>
<dbReference type="InterPro" id="IPR007646">
    <property type="entry name" value="RNA_pol_Rpb2_4"/>
</dbReference>
<keyword evidence="10" id="KW-0479">Metal-binding</keyword>
<name>A0A836BYZ9_9CHLO</name>
<keyword evidence="12 17" id="KW-0804">Transcription</keyword>
<evidence type="ECO:0000256" key="14">
    <source>
        <dbReference type="ARBA" id="ARBA00026088"/>
    </source>
</evidence>
<keyword evidence="11" id="KW-0862">Zinc</keyword>
<evidence type="ECO:0000256" key="8">
    <source>
        <dbReference type="ARBA" id="ARBA00022679"/>
    </source>
</evidence>
<comment type="similarity">
    <text evidence="4 16">Belongs to the RNA polymerase beta chain family.</text>
</comment>
<keyword evidence="13" id="KW-0539">Nucleus</keyword>
<dbReference type="InterPro" id="IPR007641">
    <property type="entry name" value="RNA_pol_Rpb2_7"/>
</dbReference>
<dbReference type="Gene3D" id="2.40.50.150">
    <property type="match status" value="1"/>
</dbReference>
<dbReference type="FunFam" id="2.40.270.10:FF:000011">
    <property type="entry name" value="DNA-directed RNA polymerase subunit beta"/>
    <property type="match status" value="1"/>
</dbReference>
<reference evidence="26" key="1">
    <citation type="journal article" date="2020" name="bioRxiv">
        <title>Comparative genomics of Chlamydomonas.</title>
        <authorList>
            <person name="Craig R.J."/>
            <person name="Hasan A.R."/>
            <person name="Ness R.W."/>
            <person name="Keightley P.D."/>
        </authorList>
    </citation>
    <scope>NUCLEOTIDE SEQUENCE</scope>
    <source>
        <strain evidence="26">CCAP 11/70</strain>
    </source>
</reference>
<feature type="domain" description="DNA-directed RNA polymerase subunit 2 hybrid-binding" evidence="19">
    <location>
        <begin position="777"/>
        <end position="1158"/>
    </location>
</feature>
<comment type="catalytic activity">
    <reaction evidence="15 17">
        <text>RNA(n) + a ribonucleoside 5'-triphosphate = RNA(n+1) + diphosphate</text>
        <dbReference type="Rhea" id="RHEA:21248"/>
        <dbReference type="Rhea" id="RHEA-COMP:14527"/>
        <dbReference type="Rhea" id="RHEA-COMP:17342"/>
        <dbReference type="ChEBI" id="CHEBI:33019"/>
        <dbReference type="ChEBI" id="CHEBI:61557"/>
        <dbReference type="ChEBI" id="CHEBI:140395"/>
        <dbReference type="EC" id="2.7.7.6"/>
    </reaction>
</comment>
<dbReference type="InterPro" id="IPR007647">
    <property type="entry name" value="RNA_pol_Rpb2_5"/>
</dbReference>
<evidence type="ECO:0000256" key="12">
    <source>
        <dbReference type="ARBA" id="ARBA00023163"/>
    </source>
</evidence>
<dbReference type="EC" id="2.7.7.6" evidence="17"/>
<dbReference type="GO" id="GO:0005634">
    <property type="term" value="C:nucleus"/>
    <property type="evidence" value="ECO:0007669"/>
    <property type="project" value="UniProtKB-SubCell"/>
</dbReference>
<dbReference type="InterPro" id="IPR014724">
    <property type="entry name" value="RNA_pol_RPB2_OB-fold"/>
</dbReference>
<accession>A0A836BYZ9</accession>
<sequence>MTAAAEEPRAEAPAGADGKGGPDPMDVDGGSGKDAGKGAKPAGPAGMDAVGGDEALAEVLYSDPTKLTEPIKTVQDKFALLPAFLKVRGLVKQHLDSFNYLLNAELRKIVAANEKVTCDTDPNFYLRYTNIYVGGPSVDEDMVQVGTTPQQCRLRDATYSAPITVDVEYTRGKEIVVKRGRGGVGAVCIGRMPLMLRCDRCVLYNKNEAQLAQLGECPLDPGGYFIVRGTEKVILIQEQLSKNRIIIDTDSHGEVMASVTSSTHERKSKTNIVFSKAKIYLKHNAFQDDVNIMVVLKAMGCESDQEVVQAVVGGGFGARAVKGGGGGGTGPTMVPDAATGEGAAALAALLVPSVQEAKSLGIFTQQQALDYLGGKLKASPKFGQGNEKRRKSKVDEARDVLAHVVLCHVPVPRYQFAQKIAYVAVMMRRMLFAVLDPACIDDRDYYGNKRLELAGGLLSLLFEDLFKRLNSDIKRQADAVLSKANRATQFDVAKAIRTDTITYGLESALSSGNWIIRRFRMERKGVTQVLSRLSAAMAMGMMTRMLSAVLSRLSFIAAMGMMTRMTSQFEKTRKVSGPRALHPSQWGMLCPADTPEGESCGLVKNLALMTHVTTDEEEGPISRLLMALGTEPLANLAPSELHGSGGALVFLNGNLVGVHRRPHRLVTVIRELRRASHLGEFVAVHLQGDACYVSADGGRVCRPLIICDKGVPRVRQEHISKLRSGEWGFNDFLRRGLVEYLDVNEENVCLIALYEKDCNKLTTHLEIEPFTIMGVVSGLIPFPHHNQSPRNTYQCAMGKQAMGNISYNQLARLDTLLYLLVYPQRPLLTTRTIELVGFDKLGAGQNASVAVMSYSGYDIEDAIVMNKYSLDRGFGRCIVLKKYGINLKKYANRASDRIVAPLPMPGQKTVAPRFRLLDRDGIACVGDYILPGDVYINMQRPSNTRDPLPAANMPDSFYRPSPMSWKSTPAMAGERCVVDKVQITANDESHHSIKVLIRHTRRPELGDKFSSRHGQKGVVGNIVRQEDFPFSERGVCPDLIMNPHGFPSRMTVGKMIELLGSKAAVQSGRFHYGTAFGEPSNLADKVEDISATLVRHGFSYSGKDWLTSGITGEPLEAYIFMGPVYYQKLKHMVLDKMHARARGPRVVLTRQPTEGRSRDGGLRLGEMERDCLIAYGASMLLLERLMISSDQFEVHVDARSGLLGWWDAARACPVSPLDKSSDHMATIKIPYACKLLFQELQSMNIIPRLRLADL</sequence>
<dbReference type="AlphaFoldDB" id="A0A836BYZ9"/>
<evidence type="ECO:0000259" key="22">
    <source>
        <dbReference type="Pfam" id="PF04563"/>
    </source>
</evidence>
<evidence type="ECO:0000256" key="10">
    <source>
        <dbReference type="ARBA" id="ARBA00022723"/>
    </source>
</evidence>
<dbReference type="PROSITE" id="PS01166">
    <property type="entry name" value="RNA_POL_BETA"/>
    <property type="match status" value="1"/>
</dbReference>
<comment type="subcellular location">
    <subcellularLocation>
        <location evidence="2">Nucleus</location>
    </subcellularLocation>
    <subcellularLocation>
        <location evidence="3">Plastid</location>
        <location evidence="3">Chloroplast</location>
    </subcellularLocation>
</comment>
<dbReference type="Pfam" id="PF04561">
    <property type="entry name" value="RNA_pol_Rpb2_2"/>
    <property type="match status" value="1"/>
</dbReference>
<dbReference type="OrthoDB" id="10248617at2759"/>